<keyword evidence="3" id="KW-1185">Reference proteome</keyword>
<dbReference type="PROSITE" id="PS51645">
    <property type="entry name" value="PHR_CRY_ALPHA_BETA"/>
    <property type="match status" value="1"/>
</dbReference>
<sequence>MTSLESLRAALPSHLQERLRLSSSAPIRTGPVLYWMRSCLRGHENPALDAAVAAAGILKTAVVVLVHLEDQYPHATARRQQFLLQGVRSAQEELKTRGFPHVLVQAWLWQVDRRGHRPALHLELAKKCAMVVAEEPFCVPFLKGVEELRAAPLWLLDCASVVPSALVPKGACHRAYAYEKATEYLHTKHAAHKWEDAKLEQGAVLDFELPPCNDLQHPDEVLLKDMEVDHSVAPVSHTPGGSSAGYARWNSWVAGGGLKTYAKRRNESLDVHGVSRMSAYLNAGMVSPMRIARLASTATGAGKSKFLNEFLTWRGICYSHFYHFPMPSSGATVAQLPPWAQQTLQEHAKDSRQVIPLEQLASAKSGDAAWDGMQRYLIETGELHNNARMGWGKAVCRWTEGPQAAIDALVALNNIFALDGHAPPSYGGLLGCLGLFEGPKQDSAILGKVSHRSPKAKYATLPDVAGELMRAGKQEAGIARFFGRAVENSLEPQPKRRWVRKLGPDGTIALVNPSNSVSGFLEHWSRPNADRIAEEFQYGFALETARHAPHGGRVFFFATERATESRRWVAAILSVIEKPQRLEDFLGEDVWPDMSTSSPVSTGLEERDISEVATEDISDGAESFVSATEELEAGRFDLIRPAFLEPLDVDEPASIEAMCEKMKPFQNFRLKTPSLSVRIGLKTAPDALLGLLDEPQPDHFPLHASFGELQVGISVQSARSGAWLAPVAKLMAAPGELVQKLLRCKASSTTTHALDFAAAKVNVSRPDIGRAIAATKGPSSSIRMVFERQSEQEVGRDPQAKSARVSGSLVGLLACLDAPALTTAGLFLVKLGKAFAPEISTRRCETLQGLDALRALAPTGLQIRLEDLEVEVPLPGLPVQGQGVRLTISGMQVSSLAALQSLATSVRRMVSGRSEPLRPS</sequence>
<protein>
    <recommendedName>
        <fullName evidence="1">Photolyase/cryptochrome alpha/beta domain-containing protein</fullName>
    </recommendedName>
</protein>
<dbReference type="Gene3D" id="3.40.50.620">
    <property type="entry name" value="HUPs"/>
    <property type="match status" value="1"/>
</dbReference>
<dbReference type="Gene3D" id="1.10.579.10">
    <property type="entry name" value="DNA Cyclobutane Dipyrimidine Photolyase, subunit A, domain 3"/>
    <property type="match status" value="1"/>
</dbReference>
<dbReference type="Proteomes" id="UP001178507">
    <property type="component" value="Unassembled WGS sequence"/>
</dbReference>
<dbReference type="AlphaFoldDB" id="A0AA36JEZ6"/>
<dbReference type="InterPro" id="IPR006050">
    <property type="entry name" value="DNA_photolyase_N"/>
</dbReference>
<dbReference type="InterPro" id="IPR014729">
    <property type="entry name" value="Rossmann-like_a/b/a_fold"/>
</dbReference>
<evidence type="ECO:0000259" key="1">
    <source>
        <dbReference type="PROSITE" id="PS51645"/>
    </source>
</evidence>
<dbReference type="PANTHER" id="PTHR10211">
    <property type="entry name" value="DEOXYRIBODIPYRIMIDINE PHOTOLYASE"/>
    <property type="match status" value="1"/>
</dbReference>
<feature type="domain" description="Photolyase/cryptochrome alpha/beta" evidence="1">
    <location>
        <begin position="30"/>
        <end position="164"/>
    </location>
</feature>
<gene>
    <name evidence="2" type="ORF">EVOR1521_LOCUS27324</name>
</gene>
<organism evidence="2 3">
    <name type="scientific">Effrenium voratum</name>
    <dbReference type="NCBI Taxonomy" id="2562239"/>
    <lineage>
        <taxon>Eukaryota</taxon>
        <taxon>Sar</taxon>
        <taxon>Alveolata</taxon>
        <taxon>Dinophyceae</taxon>
        <taxon>Suessiales</taxon>
        <taxon>Symbiodiniaceae</taxon>
        <taxon>Effrenium</taxon>
    </lineage>
</organism>
<dbReference type="SUPFAM" id="SSF52425">
    <property type="entry name" value="Cryptochrome/photolyase, N-terminal domain"/>
    <property type="match status" value="1"/>
</dbReference>
<reference evidence="2" key="1">
    <citation type="submission" date="2023-08" db="EMBL/GenBank/DDBJ databases">
        <authorList>
            <person name="Chen Y."/>
            <person name="Shah S."/>
            <person name="Dougan E. K."/>
            <person name="Thang M."/>
            <person name="Chan C."/>
        </authorList>
    </citation>
    <scope>NUCLEOTIDE SEQUENCE</scope>
</reference>
<dbReference type="InterPro" id="IPR036155">
    <property type="entry name" value="Crypto/Photolyase_N_sf"/>
</dbReference>
<dbReference type="SUPFAM" id="SSF48173">
    <property type="entry name" value="Cryptochrome/photolyase FAD-binding domain"/>
    <property type="match status" value="1"/>
</dbReference>
<name>A0AA36JEZ6_9DINO</name>
<dbReference type="GO" id="GO:0000719">
    <property type="term" value="P:photoreactive repair"/>
    <property type="evidence" value="ECO:0007669"/>
    <property type="project" value="TreeGrafter"/>
</dbReference>
<dbReference type="EMBL" id="CAUJNA010003564">
    <property type="protein sequence ID" value="CAJ1404973.1"/>
    <property type="molecule type" value="Genomic_DNA"/>
</dbReference>
<dbReference type="GO" id="GO:0003904">
    <property type="term" value="F:deoxyribodipyrimidine photo-lyase activity"/>
    <property type="evidence" value="ECO:0007669"/>
    <property type="project" value="TreeGrafter"/>
</dbReference>
<accession>A0AA36JEZ6</accession>
<dbReference type="InterPro" id="IPR036134">
    <property type="entry name" value="Crypto/Photolyase_FAD-like_sf"/>
</dbReference>
<evidence type="ECO:0000313" key="3">
    <source>
        <dbReference type="Proteomes" id="UP001178507"/>
    </source>
</evidence>
<dbReference type="InterPro" id="IPR052219">
    <property type="entry name" value="Photolyase_Class-2"/>
</dbReference>
<dbReference type="Pfam" id="PF00875">
    <property type="entry name" value="DNA_photolyase"/>
    <property type="match status" value="1"/>
</dbReference>
<dbReference type="PANTHER" id="PTHR10211:SF0">
    <property type="entry name" value="DEOXYRIBODIPYRIMIDINE PHOTO-LYASE"/>
    <property type="match status" value="1"/>
</dbReference>
<dbReference type="Gene3D" id="1.25.40.80">
    <property type="match status" value="1"/>
</dbReference>
<proteinExistence type="predicted"/>
<comment type="caution">
    <text evidence="2">The sequence shown here is derived from an EMBL/GenBank/DDBJ whole genome shotgun (WGS) entry which is preliminary data.</text>
</comment>
<evidence type="ECO:0000313" key="2">
    <source>
        <dbReference type="EMBL" id="CAJ1404973.1"/>
    </source>
</evidence>